<dbReference type="AlphaFoldDB" id="A0A9W9Y4E5"/>
<dbReference type="InterPro" id="IPR036779">
    <property type="entry name" value="LysM_dom_sf"/>
</dbReference>
<evidence type="ECO:0000259" key="1">
    <source>
        <dbReference type="PROSITE" id="PS51782"/>
    </source>
</evidence>
<proteinExistence type="predicted"/>
<dbReference type="OrthoDB" id="5985073at2759"/>
<dbReference type="InterPro" id="IPR018392">
    <property type="entry name" value="LysM"/>
</dbReference>
<sequence>MRQTSDYAAYSSLDQETLQVVSNSCGLNASLDLHDPLWIEDPTPQLMCVSDVTYITKFGDTCDTIVKEYQVFSAAIILGNSGHIANCSNIYPDKELCMHLSCDIQYTINDNDDCVNIEYDLSL</sequence>
<dbReference type="Gene3D" id="3.10.350.10">
    <property type="entry name" value="LysM domain"/>
    <property type="match status" value="1"/>
</dbReference>
<evidence type="ECO:0000313" key="3">
    <source>
        <dbReference type="Proteomes" id="UP001149954"/>
    </source>
</evidence>
<reference evidence="2" key="1">
    <citation type="submission" date="2022-12" db="EMBL/GenBank/DDBJ databases">
        <authorList>
            <person name="Petersen C."/>
        </authorList>
    </citation>
    <scope>NUCLEOTIDE SEQUENCE</scope>
    <source>
        <strain evidence="2">IBT 29495</strain>
    </source>
</reference>
<reference evidence="2" key="2">
    <citation type="journal article" date="2023" name="IMA Fungus">
        <title>Comparative genomic study of the Penicillium genus elucidates a diverse pangenome and 15 lateral gene transfer events.</title>
        <authorList>
            <person name="Petersen C."/>
            <person name="Sorensen T."/>
            <person name="Nielsen M.R."/>
            <person name="Sondergaard T.E."/>
            <person name="Sorensen J.L."/>
            <person name="Fitzpatrick D.A."/>
            <person name="Frisvad J.C."/>
            <person name="Nielsen K.L."/>
        </authorList>
    </citation>
    <scope>NUCLEOTIDE SEQUENCE</scope>
    <source>
        <strain evidence="2">IBT 29495</strain>
    </source>
</reference>
<dbReference type="EMBL" id="JAPWDS010000001">
    <property type="protein sequence ID" value="KAJ5519961.1"/>
    <property type="molecule type" value="Genomic_DNA"/>
</dbReference>
<dbReference type="Proteomes" id="UP001149954">
    <property type="component" value="Unassembled WGS sequence"/>
</dbReference>
<protein>
    <recommendedName>
        <fullName evidence="1">LysM domain-containing protein</fullName>
    </recommendedName>
</protein>
<evidence type="ECO:0000313" key="2">
    <source>
        <dbReference type="EMBL" id="KAJ5519961.1"/>
    </source>
</evidence>
<dbReference type="PROSITE" id="PS51782">
    <property type="entry name" value="LYSM"/>
    <property type="match status" value="1"/>
</dbReference>
<keyword evidence="3" id="KW-1185">Reference proteome</keyword>
<comment type="caution">
    <text evidence="2">The sequence shown here is derived from an EMBL/GenBank/DDBJ whole genome shotgun (WGS) entry which is preliminary data.</text>
</comment>
<name>A0A9W9Y4E5_9EURO</name>
<dbReference type="SUPFAM" id="SSF54106">
    <property type="entry name" value="LysM domain"/>
    <property type="match status" value="1"/>
</dbReference>
<accession>A0A9W9Y4E5</accession>
<feature type="domain" description="LysM" evidence="1">
    <location>
        <begin position="52"/>
        <end position="98"/>
    </location>
</feature>
<gene>
    <name evidence="2" type="ORF">N7463_000414</name>
</gene>
<organism evidence="2 3">
    <name type="scientific">Penicillium fimorum</name>
    <dbReference type="NCBI Taxonomy" id="1882269"/>
    <lineage>
        <taxon>Eukaryota</taxon>
        <taxon>Fungi</taxon>
        <taxon>Dikarya</taxon>
        <taxon>Ascomycota</taxon>
        <taxon>Pezizomycotina</taxon>
        <taxon>Eurotiomycetes</taxon>
        <taxon>Eurotiomycetidae</taxon>
        <taxon>Eurotiales</taxon>
        <taxon>Aspergillaceae</taxon>
        <taxon>Penicillium</taxon>
    </lineage>
</organism>